<evidence type="ECO:0000313" key="2">
    <source>
        <dbReference type="EMBL" id="CAG8783506.1"/>
    </source>
</evidence>
<protein>
    <submittedName>
        <fullName evidence="2">46259_t:CDS:1</fullName>
    </submittedName>
</protein>
<sequence>TGDRDIEVNNFTKMLNRIKYENIIEITYLENFQNWTIMMFNTINAIVFFRKDPYVKEGVKKFVIKKDQKICDLCEKFTLREENRILIEEVALTLHIVVSGDDMSIELIYDETGYPKASQDKQLENHRKLAELSKDPIKKTRSEDSIALDEVYTLIYTLLTLRTAIIYMLHNILAHLDGSSSEQSSNETIATIDKPRRKKKK</sequence>
<feature type="compositionally biased region" description="Polar residues" evidence="1">
    <location>
        <begin position="179"/>
        <end position="189"/>
    </location>
</feature>
<feature type="region of interest" description="Disordered" evidence="1">
    <location>
        <begin position="179"/>
        <end position="201"/>
    </location>
</feature>
<reference evidence="2 3" key="1">
    <citation type="submission" date="2021-06" db="EMBL/GenBank/DDBJ databases">
        <authorList>
            <person name="Kallberg Y."/>
            <person name="Tangrot J."/>
            <person name="Rosling A."/>
        </authorList>
    </citation>
    <scope>NUCLEOTIDE SEQUENCE [LARGE SCALE GENOMIC DNA]</scope>
    <source>
        <strain evidence="2 3">120-4 pot B 10/14</strain>
    </source>
</reference>
<dbReference type="EMBL" id="CAJVQB010017271">
    <property type="protein sequence ID" value="CAG8783506.1"/>
    <property type="molecule type" value="Genomic_DNA"/>
</dbReference>
<gene>
    <name evidence="2" type="ORF">GMARGA_LOCUS20065</name>
</gene>
<name>A0ABN7VLL3_GIGMA</name>
<organism evidence="2 3">
    <name type="scientific">Gigaspora margarita</name>
    <dbReference type="NCBI Taxonomy" id="4874"/>
    <lineage>
        <taxon>Eukaryota</taxon>
        <taxon>Fungi</taxon>
        <taxon>Fungi incertae sedis</taxon>
        <taxon>Mucoromycota</taxon>
        <taxon>Glomeromycotina</taxon>
        <taxon>Glomeromycetes</taxon>
        <taxon>Diversisporales</taxon>
        <taxon>Gigasporaceae</taxon>
        <taxon>Gigaspora</taxon>
    </lineage>
</organism>
<evidence type="ECO:0000313" key="3">
    <source>
        <dbReference type="Proteomes" id="UP000789901"/>
    </source>
</evidence>
<comment type="caution">
    <text evidence="2">The sequence shown here is derived from an EMBL/GenBank/DDBJ whole genome shotgun (WGS) entry which is preliminary data.</text>
</comment>
<evidence type="ECO:0000256" key="1">
    <source>
        <dbReference type="SAM" id="MobiDB-lite"/>
    </source>
</evidence>
<proteinExistence type="predicted"/>
<keyword evidence="3" id="KW-1185">Reference proteome</keyword>
<accession>A0ABN7VLL3</accession>
<feature type="non-terminal residue" evidence="2">
    <location>
        <position position="1"/>
    </location>
</feature>
<dbReference type="Proteomes" id="UP000789901">
    <property type="component" value="Unassembled WGS sequence"/>
</dbReference>